<proteinExistence type="predicted"/>
<name>W4Q5A7_9BACI</name>
<gene>
    <name evidence="2" type="ORF">JCM9140_3247</name>
</gene>
<protein>
    <submittedName>
        <fullName evidence="2">Uncharacterized protein</fullName>
    </submittedName>
</protein>
<evidence type="ECO:0000256" key="1">
    <source>
        <dbReference type="SAM" id="MobiDB-lite"/>
    </source>
</evidence>
<comment type="caution">
    <text evidence="2">The sequence shown here is derived from an EMBL/GenBank/DDBJ whole genome shotgun (WGS) entry which is preliminary data.</text>
</comment>
<accession>W4Q5A7</accession>
<feature type="region of interest" description="Disordered" evidence="1">
    <location>
        <begin position="1"/>
        <end position="22"/>
    </location>
</feature>
<sequence length="76" mass="8965">MHKIHRNTPMDSEITEPRSAKAKKLAVSYQITERVSSQLKEEPHSRPKKTKRAPQPFGLLLLLFVYLFQHKLNRRL</sequence>
<dbReference type="AlphaFoldDB" id="W4Q5A7"/>
<evidence type="ECO:0000313" key="2">
    <source>
        <dbReference type="EMBL" id="GAE27130.1"/>
    </source>
</evidence>
<evidence type="ECO:0000313" key="3">
    <source>
        <dbReference type="Proteomes" id="UP000018890"/>
    </source>
</evidence>
<organism evidence="2 3">
    <name type="scientific">Halalkalibacter wakoensis JCM 9140</name>
    <dbReference type="NCBI Taxonomy" id="1236970"/>
    <lineage>
        <taxon>Bacteria</taxon>
        <taxon>Bacillati</taxon>
        <taxon>Bacillota</taxon>
        <taxon>Bacilli</taxon>
        <taxon>Bacillales</taxon>
        <taxon>Bacillaceae</taxon>
        <taxon>Halalkalibacter</taxon>
    </lineage>
</organism>
<dbReference type="Proteomes" id="UP000018890">
    <property type="component" value="Unassembled WGS sequence"/>
</dbReference>
<keyword evidence="3" id="KW-1185">Reference proteome</keyword>
<reference evidence="2" key="1">
    <citation type="journal article" date="2014" name="Genome Announc.">
        <title>Draft Genome Sequences of Three Alkaliphilic Bacillus Strains, Bacillus wakoensis JCM 9140T, Bacillus akibai JCM 9157T, and Bacillus hemicellulosilyticus JCM 9152T.</title>
        <authorList>
            <person name="Yuki M."/>
            <person name="Oshima K."/>
            <person name="Suda W."/>
            <person name="Oshida Y."/>
            <person name="Kitamura K."/>
            <person name="Iida T."/>
            <person name="Hattori M."/>
            <person name="Ohkuma M."/>
        </authorList>
    </citation>
    <scope>NUCLEOTIDE SEQUENCE [LARGE SCALE GENOMIC DNA]</scope>
    <source>
        <strain evidence="2">JCM 9140</strain>
    </source>
</reference>
<dbReference type="EMBL" id="BAUT01000040">
    <property type="protein sequence ID" value="GAE27130.1"/>
    <property type="molecule type" value="Genomic_DNA"/>
</dbReference>